<feature type="transmembrane region" description="Helical" evidence="2">
    <location>
        <begin position="473"/>
        <end position="492"/>
    </location>
</feature>
<keyword evidence="4" id="KW-0418">Kinase</keyword>
<evidence type="ECO:0000313" key="4">
    <source>
        <dbReference type="EMBL" id="XBX73919.1"/>
    </source>
</evidence>
<dbReference type="Pfam" id="PF03109">
    <property type="entry name" value="ABC1"/>
    <property type="match status" value="1"/>
</dbReference>
<evidence type="ECO:0000259" key="3">
    <source>
        <dbReference type="Pfam" id="PF03109"/>
    </source>
</evidence>
<evidence type="ECO:0000256" key="1">
    <source>
        <dbReference type="ARBA" id="ARBA00009670"/>
    </source>
</evidence>
<gene>
    <name evidence="4" type="ORF">PRVXT_001935</name>
</gene>
<keyword evidence="2" id="KW-0472">Membrane</keyword>
<keyword evidence="4" id="KW-0808">Transferase</keyword>
<dbReference type="InterPro" id="IPR011009">
    <property type="entry name" value="Kinase-like_dom_sf"/>
</dbReference>
<name>A0AAU7VIR2_9FIRM</name>
<dbReference type="AlphaFoldDB" id="A0AAU7VIR2"/>
<reference evidence="4" key="2">
    <citation type="submission" date="2024-06" db="EMBL/GenBank/DDBJ databases">
        <authorList>
            <person name="Petrova K.O."/>
            <person name="Toshchakov S.V."/>
            <person name="Boltjanskaja Y.V."/>
            <person name="Kevbrin V."/>
        </authorList>
    </citation>
    <scope>NUCLEOTIDE SEQUENCE</scope>
    <source>
        <strain evidence="4">Z-910T</strain>
    </source>
</reference>
<dbReference type="EMBL" id="CP158367">
    <property type="protein sequence ID" value="XBX73919.1"/>
    <property type="molecule type" value="Genomic_DNA"/>
</dbReference>
<dbReference type="RefSeq" id="WP_350342681.1">
    <property type="nucleotide sequence ID" value="NZ_CP158367.1"/>
</dbReference>
<keyword evidence="2" id="KW-1133">Transmembrane helix</keyword>
<dbReference type="CDD" id="cd05121">
    <property type="entry name" value="ABC1_ADCK3-like"/>
    <property type="match status" value="1"/>
</dbReference>
<dbReference type="PANTHER" id="PTHR10566:SF113">
    <property type="entry name" value="PROTEIN ACTIVITY OF BC1 COMPLEX KINASE 7, CHLOROPLASTIC"/>
    <property type="match status" value="1"/>
</dbReference>
<dbReference type="SUPFAM" id="SSF56112">
    <property type="entry name" value="Protein kinase-like (PK-like)"/>
    <property type="match status" value="1"/>
</dbReference>
<protein>
    <submittedName>
        <fullName evidence="4">AarF/ABC1/UbiB kinase family protein</fullName>
    </submittedName>
</protein>
<dbReference type="InterPro" id="IPR050154">
    <property type="entry name" value="UbiB_kinase"/>
</dbReference>
<keyword evidence="2" id="KW-0812">Transmembrane</keyword>
<comment type="similarity">
    <text evidence="1">Belongs to the protein kinase superfamily. ADCK protein kinase family.</text>
</comment>
<evidence type="ECO:0000256" key="2">
    <source>
        <dbReference type="SAM" id="Phobius"/>
    </source>
</evidence>
<feature type="transmembrane region" description="Helical" evidence="2">
    <location>
        <begin position="498"/>
        <end position="524"/>
    </location>
</feature>
<dbReference type="Gene3D" id="1.10.510.10">
    <property type="entry name" value="Transferase(Phosphotransferase) domain 1"/>
    <property type="match status" value="1"/>
</dbReference>
<sequence length="529" mass="59679">MKTKTNRQRFQQIVSVFIKHGIKDGGANPSQIRKAFEELGPTFIKVGQILSTRPDILSPEYIAEFQKLQDNAKRLDEEQVKTIIEKELKIDVNKEFSDFDLKPIASASIAQVHTARLKSGEKVVLKLKRPKIEKTLAQDLHLLKRFTLFIQIIPNLVRTEVIKADEIIEELWEHILKELDFENEARNIEKFRKNNKGFKFIKAPKVYPKYTTKNLVVMEYIDGIKLSDTKLLKEKGYYIDDIIEKLVYNFAHQVLEEGFFHGDPHPGNIIISENKIAFIDFGAMGSIPKEQREGFNQLLHSIVSKDIDKVVKSIIRVGVIKGSINKNKLASDVQVIHDSYLDQPLHDIDVVKAIQDSFDVCLKNNIAIPKNVALLAKAMLTLEGVISELTPNFNAIELMAPYVREQMLKPENIKKEALRQLKGIYDTASAGLKIPQTFLEVLNKLSRNEIKVQMEHTNLERGIKEISKTGNRIVLGLITSSLIMASSIVIVAEAGPSIYGVSAIGLIGYLGAGLMGLVLIFFIIRSGKM</sequence>
<organism evidence="4">
    <name type="scientific">Proteinivorax tanatarense</name>
    <dbReference type="NCBI Taxonomy" id="1260629"/>
    <lineage>
        <taxon>Bacteria</taxon>
        <taxon>Bacillati</taxon>
        <taxon>Bacillota</taxon>
        <taxon>Clostridia</taxon>
        <taxon>Eubacteriales</taxon>
        <taxon>Proteinivoracaceae</taxon>
        <taxon>Proteinivorax</taxon>
    </lineage>
</organism>
<feature type="domain" description="ABC1 atypical kinase-like" evidence="3">
    <location>
        <begin position="67"/>
        <end position="313"/>
    </location>
</feature>
<accession>A0AAU7VIR2</accession>
<dbReference type="PANTHER" id="PTHR10566">
    <property type="entry name" value="CHAPERONE-ACTIVITY OF BC1 COMPLEX CABC1 -RELATED"/>
    <property type="match status" value="1"/>
</dbReference>
<proteinExistence type="inferred from homology"/>
<dbReference type="GO" id="GO:0016301">
    <property type="term" value="F:kinase activity"/>
    <property type="evidence" value="ECO:0007669"/>
    <property type="project" value="UniProtKB-KW"/>
</dbReference>
<reference evidence="4" key="1">
    <citation type="journal article" date="2013" name="Extremophiles">
        <title>Proteinivorax tanatarense gen. nov., sp. nov., an anaerobic, haloalkaliphilic, proteolytic bacterium isolated from a decaying algal bloom, and proposal of Proteinivoraceae fam. nov.</title>
        <authorList>
            <person name="Kevbrin V."/>
            <person name="Boltyanskaya Y."/>
            <person name="Zhilina T."/>
            <person name="Kolganova T."/>
            <person name="Lavrentjeva E."/>
            <person name="Kuznetsov B."/>
        </authorList>
    </citation>
    <scope>NUCLEOTIDE SEQUENCE</scope>
    <source>
        <strain evidence="4">Z-910T</strain>
    </source>
</reference>
<dbReference type="InterPro" id="IPR004147">
    <property type="entry name" value="ABC1_dom"/>
</dbReference>